<keyword evidence="2" id="KW-1185">Reference proteome</keyword>
<reference evidence="1 2" key="1">
    <citation type="submission" date="2016-10" db="EMBL/GenBank/DDBJ databases">
        <authorList>
            <person name="de Groot N.N."/>
        </authorList>
    </citation>
    <scope>NUCLEOTIDE SEQUENCE [LARGE SCALE GENOMIC DNA]</scope>
    <source>
        <strain evidence="1 2">CGMCC 4.3491</strain>
    </source>
</reference>
<dbReference type="EMBL" id="FNPZ01000003">
    <property type="protein sequence ID" value="SDZ24059.1"/>
    <property type="molecule type" value="Genomic_DNA"/>
</dbReference>
<sequence length="34" mass="3415">MTALAPATTQTAYLIVAEALTNAVERSGTSSAFG</sequence>
<proteinExistence type="predicted"/>
<evidence type="ECO:0000313" key="1">
    <source>
        <dbReference type="EMBL" id="SDZ24059.1"/>
    </source>
</evidence>
<organism evidence="1 2">
    <name type="scientific">Herbiconiux ginsengi</name>
    <dbReference type="NCBI Taxonomy" id="381665"/>
    <lineage>
        <taxon>Bacteria</taxon>
        <taxon>Bacillati</taxon>
        <taxon>Actinomycetota</taxon>
        <taxon>Actinomycetes</taxon>
        <taxon>Micrococcales</taxon>
        <taxon>Microbacteriaceae</taxon>
        <taxon>Herbiconiux</taxon>
    </lineage>
</organism>
<protein>
    <submittedName>
        <fullName evidence="1">Uncharacterized protein</fullName>
    </submittedName>
</protein>
<accession>A0A1H3RGK0</accession>
<name>A0A1H3RGK0_9MICO</name>
<evidence type="ECO:0000313" key="2">
    <source>
        <dbReference type="Proteomes" id="UP000198891"/>
    </source>
</evidence>
<dbReference type="Proteomes" id="UP000198891">
    <property type="component" value="Unassembled WGS sequence"/>
</dbReference>
<gene>
    <name evidence="1" type="ORF">SAMN05216554_2771</name>
</gene>
<dbReference type="AlphaFoldDB" id="A0A1H3RGK0"/>